<evidence type="ECO:0000313" key="4">
    <source>
        <dbReference type="Proteomes" id="UP000230407"/>
    </source>
</evidence>
<dbReference type="InterPro" id="IPR011047">
    <property type="entry name" value="Quinoprotein_ADH-like_sf"/>
</dbReference>
<proteinExistence type="predicted"/>
<dbReference type="Proteomes" id="UP000230407">
    <property type="component" value="Unassembled WGS sequence"/>
</dbReference>
<dbReference type="EMBL" id="PGGW01000050">
    <property type="protein sequence ID" value="PJE97060.1"/>
    <property type="molecule type" value="Genomic_DNA"/>
</dbReference>
<dbReference type="Gene3D" id="2.130.10.10">
    <property type="entry name" value="YVTN repeat-like/Quinoprotein amine dehydrogenase"/>
    <property type="match status" value="1"/>
</dbReference>
<accession>A0A2M8M0Q1</accession>
<dbReference type="InterPro" id="IPR015943">
    <property type="entry name" value="WD40/YVTN_repeat-like_dom_sf"/>
</dbReference>
<protein>
    <submittedName>
        <fullName evidence="3">Uncharacterized protein</fullName>
    </submittedName>
</protein>
<dbReference type="EMBL" id="PGGW01000039">
    <property type="protein sequence ID" value="PJE97769.1"/>
    <property type="molecule type" value="Genomic_DNA"/>
</dbReference>
<comment type="caution">
    <text evidence="3">The sequence shown here is derived from an EMBL/GenBank/DDBJ whole genome shotgun (WGS) entry which is preliminary data.</text>
</comment>
<evidence type="ECO:0000256" key="1">
    <source>
        <dbReference type="SAM" id="MobiDB-lite"/>
    </source>
</evidence>
<gene>
    <name evidence="3" type="ORF">CUT44_11655</name>
    <name evidence="2" type="ORF">CUT44_14910</name>
</gene>
<feature type="compositionally biased region" description="Low complexity" evidence="1">
    <location>
        <begin position="25"/>
        <end position="39"/>
    </location>
</feature>
<keyword evidence="4" id="KW-1185">Reference proteome</keyword>
<sequence>MVALLLAVGAGAWFLGGDDGGTAAGADGRNAANAANPENPENPEKEHDGRFETLWKKAAPDTSDLADQGGYAYGTWFADGRLVRALFDSVVAYDLATGRTKWLSEPTRTGQTTPLALWDGRLLGYELPTPDEAGRLTSIDPGTGRATRYAELPDGDWKAEFAMQSSQSRPYWHDGRLFLVAGDFFTGEHPGRGGLLAYG</sequence>
<evidence type="ECO:0000313" key="2">
    <source>
        <dbReference type="EMBL" id="PJE97060.1"/>
    </source>
</evidence>
<dbReference type="SUPFAM" id="SSF50998">
    <property type="entry name" value="Quinoprotein alcohol dehydrogenase-like"/>
    <property type="match status" value="1"/>
</dbReference>
<evidence type="ECO:0000313" key="3">
    <source>
        <dbReference type="EMBL" id="PJE97769.1"/>
    </source>
</evidence>
<reference evidence="3 4" key="1">
    <citation type="submission" date="2017-11" db="EMBL/GenBank/DDBJ databases">
        <title>Streptomyces carmine sp. nov., a novel actinomycete isolated from Sophora alopecuroides in Xinjiang, China.</title>
        <authorList>
            <person name="Wang Y."/>
            <person name="Luo X."/>
            <person name="Wan C."/>
            <person name="Zhang L."/>
        </authorList>
    </citation>
    <scope>NUCLEOTIDE SEQUENCE [LARGE SCALE GENOMIC DNA]</scope>
    <source>
        <strain evidence="3 4">TRM SA0054</strain>
    </source>
</reference>
<organism evidence="3 4">
    <name type="scientific">Streptomyces carminius</name>
    <dbReference type="NCBI Taxonomy" id="2665496"/>
    <lineage>
        <taxon>Bacteria</taxon>
        <taxon>Bacillati</taxon>
        <taxon>Actinomycetota</taxon>
        <taxon>Actinomycetes</taxon>
        <taxon>Kitasatosporales</taxon>
        <taxon>Streptomycetaceae</taxon>
        <taxon>Streptomyces</taxon>
    </lineage>
</organism>
<dbReference type="RefSeq" id="WP_100201859.1">
    <property type="nucleotide sequence ID" value="NZ_PGGW01000039.1"/>
</dbReference>
<name>A0A2M8M0Q1_9ACTN</name>
<dbReference type="AlphaFoldDB" id="A0A2M8M0Q1"/>
<feature type="region of interest" description="Disordered" evidence="1">
    <location>
        <begin position="25"/>
        <end position="47"/>
    </location>
</feature>